<dbReference type="Proteomes" id="UP000245207">
    <property type="component" value="Unassembled WGS sequence"/>
</dbReference>
<organism evidence="1 2">
    <name type="scientific">Artemisia annua</name>
    <name type="common">Sweet wormwood</name>
    <dbReference type="NCBI Taxonomy" id="35608"/>
    <lineage>
        <taxon>Eukaryota</taxon>
        <taxon>Viridiplantae</taxon>
        <taxon>Streptophyta</taxon>
        <taxon>Embryophyta</taxon>
        <taxon>Tracheophyta</taxon>
        <taxon>Spermatophyta</taxon>
        <taxon>Magnoliopsida</taxon>
        <taxon>eudicotyledons</taxon>
        <taxon>Gunneridae</taxon>
        <taxon>Pentapetalae</taxon>
        <taxon>asterids</taxon>
        <taxon>campanulids</taxon>
        <taxon>Asterales</taxon>
        <taxon>Asteraceae</taxon>
        <taxon>Asteroideae</taxon>
        <taxon>Anthemideae</taxon>
        <taxon>Artemisiinae</taxon>
        <taxon>Artemisia</taxon>
    </lineage>
</organism>
<comment type="caution">
    <text evidence="1">The sequence shown here is derived from an EMBL/GenBank/DDBJ whole genome shotgun (WGS) entry which is preliminary data.</text>
</comment>
<dbReference type="InterPro" id="IPR011989">
    <property type="entry name" value="ARM-like"/>
</dbReference>
<keyword evidence="2" id="KW-1185">Reference proteome</keyword>
<dbReference type="GO" id="GO:0003700">
    <property type="term" value="F:DNA-binding transcription factor activity"/>
    <property type="evidence" value="ECO:0007669"/>
    <property type="project" value="InterPro"/>
</dbReference>
<dbReference type="InterPro" id="IPR036576">
    <property type="entry name" value="WRKY_dom_sf"/>
</dbReference>
<dbReference type="Gene3D" id="1.25.10.10">
    <property type="entry name" value="Leucine-rich Repeat Variant"/>
    <property type="match status" value="1"/>
</dbReference>
<evidence type="ECO:0000313" key="1">
    <source>
        <dbReference type="EMBL" id="PWA49403.1"/>
    </source>
</evidence>
<name>A0A2U1LK79_ARTAN</name>
<dbReference type="STRING" id="35608.A0A2U1LK79"/>
<dbReference type="AlphaFoldDB" id="A0A2U1LK79"/>
<dbReference type="Gene3D" id="2.20.25.80">
    <property type="entry name" value="WRKY domain"/>
    <property type="match status" value="1"/>
</dbReference>
<accession>A0A2U1LK79</accession>
<evidence type="ECO:0000313" key="2">
    <source>
        <dbReference type="Proteomes" id="UP000245207"/>
    </source>
</evidence>
<sequence length="224" mass="25852">MSISTYIIQINQQTIIFKSVSEKLRSDLTMNMILNKGMMLAYTPSKVKAANQDMIDYFISKRNSISFITSKHQVKVNKGIEVEKALDDGYTWREYGQKEIVDAKYHSHTHESDILMKATGKANRMLRAISIECLTLVGMTIRKNKFKDDAKDSLGRSNNKMESLMSEQERDAINNYRSTGNLDQKRIKNYLAEMKDMAEEERKRLMSDGKDVLVNEQQMLEDTV</sequence>
<gene>
    <name evidence="1" type="ORF">CTI12_AA483280</name>
</gene>
<reference evidence="1 2" key="1">
    <citation type="journal article" date="2018" name="Mol. Plant">
        <title>The genome of Artemisia annua provides insight into the evolution of Asteraceae family and artemisinin biosynthesis.</title>
        <authorList>
            <person name="Shen Q."/>
            <person name="Zhang L."/>
            <person name="Liao Z."/>
            <person name="Wang S."/>
            <person name="Yan T."/>
            <person name="Shi P."/>
            <person name="Liu M."/>
            <person name="Fu X."/>
            <person name="Pan Q."/>
            <person name="Wang Y."/>
            <person name="Lv Z."/>
            <person name="Lu X."/>
            <person name="Zhang F."/>
            <person name="Jiang W."/>
            <person name="Ma Y."/>
            <person name="Chen M."/>
            <person name="Hao X."/>
            <person name="Li L."/>
            <person name="Tang Y."/>
            <person name="Lv G."/>
            <person name="Zhou Y."/>
            <person name="Sun X."/>
            <person name="Brodelius P.E."/>
            <person name="Rose J.K.C."/>
            <person name="Tang K."/>
        </authorList>
    </citation>
    <scope>NUCLEOTIDE SEQUENCE [LARGE SCALE GENOMIC DNA]</scope>
    <source>
        <strain evidence="2">cv. Huhao1</strain>
        <tissue evidence="1">Leaf</tissue>
    </source>
</reference>
<proteinExistence type="predicted"/>
<dbReference type="SUPFAM" id="SSF118290">
    <property type="entry name" value="WRKY DNA-binding domain"/>
    <property type="match status" value="1"/>
</dbReference>
<dbReference type="GO" id="GO:0043565">
    <property type="term" value="F:sequence-specific DNA binding"/>
    <property type="evidence" value="ECO:0007669"/>
    <property type="project" value="InterPro"/>
</dbReference>
<dbReference type="OrthoDB" id="1888929at2759"/>
<protein>
    <submittedName>
        <fullName evidence="1">Cation-chloride cotransporter 1</fullName>
    </submittedName>
</protein>
<dbReference type="EMBL" id="PKPP01008948">
    <property type="protein sequence ID" value="PWA49403.1"/>
    <property type="molecule type" value="Genomic_DNA"/>
</dbReference>